<dbReference type="PROSITE" id="PS50109">
    <property type="entry name" value="HIS_KIN"/>
    <property type="match status" value="1"/>
</dbReference>
<evidence type="ECO:0000256" key="2">
    <source>
        <dbReference type="ARBA" id="ARBA00012438"/>
    </source>
</evidence>
<protein>
    <recommendedName>
        <fullName evidence="2">histidine kinase</fullName>
        <ecNumber evidence="2">2.7.13.3</ecNumber>
    </recommendedName>
</protein>
<dbReference type="PANTHER" id="PTHR43547">
    <property type="entry name" value="TWO-COMPONENT HISTIDINE KINASE"/>
    <property type="match status" value="1"/>
</dbReference>
<feature type="domain" description="Histidine kinase" evidence="6">
    <location>
        <begin position="9"/>
        <end position="222"/>
    </location>
</feature>
<evidence type="ECO:0000256" key="3">
    <source>
        <dbReference type="ARBA" id="ARBA00022553"/>
    </source>
</evidence>
<evidence type="ECO:0000256" key="4">
    <source>
        <dbReference type="ARBA" id="ARBA00022777"/>
    </source>
</evidence>
<evidence type="ECO:0000313" key="8">
    <source>
        <dbReference type="Proteomes" id="UP000298653"/>
    </source>
</evidence>
<accession>A0A4P8IIS4</accession>
<dbReference type="GO" id="GO:0000155">
    <property type="term" value="F:phosphorelay sensor kinase activity"/>
    <property type="evidence" value="ECO:0007669"/>
    <property type="project" value="TreeGrafter"/>
</dbReference>
<keyword evidence="4 7" id="KW-0808">Transferase</keyword>
<comment type="catalytic activity">
    <reaction evidence="1">
        <text>ATP + protein L-histidine = ADP + protein N-phospho-L-histidine.</text>
        <dbReference type="EC" id="2.7.13.3"/>
    </reaction>
</comment>
<dbReference type="Proteomes" id="UP000298653">
    <property type="component" value="Chromosome"/>
</dbReference>
<dbReference type="OrthoDB" id="9815750at2"/>
<gene>
    <name evidence="7" type="ORF">AR1Y2_3331</name>
</gene>
<evidence type="ECO:0000259" key="6">
    <source>
        <dbReference type="PROSITE" id="PS50109"/>
    </source>
</evidence>
<dbReference type="Pfam" id="PF02518">
    <property type="entry name" value="HATPase_c"/>
    <property type="match status" value="1"/>
</dbReference>
<dbReference type="EC" id="2.7.13.3" evidence="2"/>
<evidence type="ECO:0000256" key="1">
    <source>
        <dbReference type="ARBA" id="ARBA00000085"/>
    </source>
</evidence>
<name>A0A4P8IIS4_9FIRM</name>
<keyword evidence="4 7" id="KW-0418">Kinase</keyword>
<dbReference type="InterPro" id="IPR036890">
    <property type="entry name" value="HATPase_C_sf"/>
</dbReference>
<sequence length="226" mass="25152">MKNQNELTTFSHELKNSLTLIYSQLQYIEQTHPELLADLHWSGIKDDFSSVFDMVRHMLTPASDASAALEPVDLTSLLEEIKYSWSSKLKEHGIRFSVQAEDSCPYYIKGSKTKFLQIFNNLISNGVNAINRKKETAREPLISVHVSREGSFIVCSLSDTGIGMTKEQQARAFYRGVSFEPKGNGIGLSVVSEIAKDLDISIHMDSALNQGTTFTLIFPGLADTAK</sequence>
<dbReference type="PRINTS" id="PR00344">
    <property type="entry name" value="BCTRLSENSOR"/>
</dbReference>
<dbReference type="KEGG" id="arf:AR1Y2_3331"/>
<reference evidence="7 8" key="1">
    <citation type="submission" date="2019-05" db="EMBL/GenBank/DDBJ databases">
        <title>Complete genome sequencing of Anaerostipes rhamnosivorans.</title>
        <authorList>
            <person name="Bui T.P.N."/>
            <person name="de Vos W.M."/>
        </authorList>
    </citation>
    <scope>NUCLEOTIDE SEQUENCE [LARGE SCALE GENOMIC DNA]</scope>
    <source>
        <strain evidence="7 8">1y2</strain>
    </source>
</reference>
<evidence type="ECO:0000256" key="5">
    <source>
        <dbReference type="ARBA" id="ARBA00023012"/>
    </source>
</evidence>
<dbReference type="SMART" id="SM00387">
    <property type="entry name" value="HATPase_c"/>
    <property type="match status" value="1"/>
</dbReference>
<keyword evidence="3" id="KW-0597">Phosphoprotein</keyword>
<dbReference type="InterPro" id="IPR004358">
    <property type="entry name" value="Sig_transdc_His_kin-like_C"/>
</dbReference>
<dbReference type="InterPro" id="IPR003594">
    <property type="entry name" value="HATPase_dom"/>
</dbReference>
<dbReference type="InterPro" id="IPR005467">
    <property type="entry name" value="His_kinase_dom"/>
</dbReference>
<organism evidence="7 8">
    <name type="scientific">Anaerostipes rhamnosivorans</name>
    <dbReference type="NCBI Taxonomy" id="1229621"/>
    <lineage>
        <taxon>Bacteria</taxon>
        <taxon>Bacillati</taxon>
        <taxon>Bacillota</taxon>
        <taxon>Clostridia</taxon>
        <taxon>Lachnospirales</taxon>
        <taxon>Lachnospiraceae</taxon>
        <taxon>Anaerostipes</taxon>
    </lineage>
</organism>
<dbReference type="Gene3D" id="3.30.565.10">
    <property type="entry name" value="Histidine kinase-like ATPase, C-terminal domain"/>
    <property type="match status" value="1"/>
</dbReference>
<keyword evidence="8" id="KW-1185">Reference proteome</keyword>
<dbReference type="PANTHER" id="PTHR43547:SF2">
    <property type="entry name" value="HYBRID SIGNAL TRANSDUCTION HISTIDINE KINASE C"/>
    <property type="match status" value="1"/>
</dbReference>
<dbReference type="AlphaFoldDB" id="A0A4P8IIS4"/>
<dbReference type="RefSeq" id="WP_137329956.1">
    <property type="nucleotide sequence ID" value="NZ_CP040058.1"/>
</dbReference>
<dbReference type="EMBL" id="CP040058">
    <property type="protein sequence ID" value="QCP36785.1"/>
    <property type="molecule type" value="Genomic_DNA"/>
</dbReference>
<keyword evidence="5" id="KW-0902">Two-component regulatory system</keyword>
<dbReference type="SUPFAM" id="SSF55874">
    <property type="entry name" value="ATPase domain of HSP90 chaperone/DNA topoisomerase II/histidine kinase"/>
    <property type="match status" value="1"/>
</dbReference>
<proteinExistence type="predicted"/>
<evidence type="ECO:0000313" key="7">
    <source>
        <dbReference type="EMBL" id="QCP36785.1"/>
    </source>
</evidence>